<dbReference type="PANTHER" id="PTHR47529:SF1">
    <property type="entry name" value="PERIPLASMIC CHAPERONE PPID"/>
    <property type="match status" value="1"/>
</dbReference>
<evidence type="ECO:0000256" key="2">
    <source>
        <dbReference type="ARBA" id="ARBA00022475"/>
    </source>
</evidence>
<proteinExistence type="inferred from homology"/>
<evidence type="ECO:0000256" key="4">
    <source>
        <dbReference type="ARBA" id="ARBA00022692"/>
    </source>
</evidence>
<evidence type="ECO:0000256" key="11">
    <source>
        <dbReference type="PROSITE-ProRule" id="PRU00278"/>
    </source>
</evidence>
<dbReference type="PROSITE" id="PS01096">
    <property type="entry name" value="PPIC_PPIASE_1"/>
    <property type="match status" value="1"/>
</dbReference>
<feature type="transmembrane region" description="Helical" evidence="12">
    <location>
        <begin position="12"/>
        <end position="30"/>
    </location>
</feature>
<evidence type="ECO:0000313" key="15">
    <source>
        <dbReference type="Proteomes" id="UP000321272"/>
    </source>
</evidence>
<evidence type="ECO:0000256" key="5">
    <source>
        <dbReference type="ARBA" id="ARBA00022989"/>
    </source>
</evidence>
<reference evidence="14 15" key="1">
    <citation type="submission" date="2019-06" db="EMBL/GenBank/DDBJ databases">
        <title>Genome analyses of bacteria isolated from kimchi.</title>
        <authorList>
            <person name="Lee S."/>
            <person name="Ahn S."/>
            <person name="Roh S."/>
        </authorList>
    </citation>
    <scope>NUCLEOTIDE SEQUENCE [LARGE SCALE GENOMIC DNA]</scope>
    <source>
        <strain evidence="14 15">CBA4606</strain>
    </source>
</reference>
<comment type="subcellular location">
    <subcellularLocation>
        <location evidence="1">Cell inner membrane</location>
        <topology evidence="1">Single-pass type II membrane protein</topology>
        <orientation evidence="1">Periplasmic side</orientation>
    </subcellularLocation>
</comment>
<keyword evidence="7" id="KW-0143">Chaperone</keyword>
<dbReference type="Pfam" id="PF13624">
    <property type="entry name" value="SurA_N_3"/>
    <property type="match status" value="1"/>
</dbReference>
<keyword evidence="3" id="KW-0997">Cell inner membrane</keyword>
<keyword evidence="6 12" id="KW-0472">Membrane</keyword>
<keyword evidence="2" id="KW-1003">Cell membrane</keyword>
<dbReference type="GO" id="GO:0003755">
    <property type="term" value="F:peptidyl-prolyl cis-trans isomerase activity"/>
    <property type="evidence" value="ECO:0007669"/>
    <property type="project" value="UniProtKB-KW"/>
</dbReference>
<keyword evidence="15" id="KW-1185">Reference proteome</keyword>
<accession>A0A5B8SW34</accession>
<sequence length="606" mass="67699">MLQSIRNRASSWGAKIIIGAIVVTLSLFGVESLVGLFSGGGDEVAKVNGEAITRQQVELEVQRAIRSGQVPADQERQLRRQVLDDLIDRMLIDQYVDEGGFHVSDDQLDQLIVTLPEFQDQDGRFSTELFRNRLASAGFTPVAFRQQLRVDVQRQQLQQGLAASAFSLASEAERLATLQGQQRSFRYHLLTEQDLDAAPDVSAADLESYYQAHRDDYQRPEQVKLNYVIVDRQTMAETMDVDEQALRERYAERAANAERRVSHIMVTFGDERSKEQARERLEQVRERLAQGDEFADLAEEFSDDTSTSGGGGDLGVISRGFFGEEFENAAFSLDKGQVSNIVETDNGLHLLKVTDVELPPFEELRDSLREEAALAASKDEFNERVQRLIDESFAADDLQSVADSVGVELQKSDWVSRDVNRGVLSEPGVMQAAFDKEVLEDGYNSEVIELDEDRRMVLRVAEQRPATALAFEEVEDRVRQAVLAEKRRQALMALADSRLEALRDGETPEIDWQSITGATRQNAEAPRFVAEAAFRLPAPANDDQTIYGEAVGDQGVALVALDEVSQGEVNSETVTGVSRLVERLRAQIAIAGLQEYLREEARIKRL</sequence>
<evidence type="ECO:0000313" key="14">
    <source>
        <dbReference type="EMBL" id="QEA40936.1"/>
    </source>
</evidence>
<name>A0A5B8SW34_9GAMM</name>
<dbReference type="PANTHER" id="PTHR47529">
    <property type="entry name" value="PEPTIDYL-PROLYL CIS-TRANS ISOMERASE D"/>
    <property type="match status" value="1"/>
</dbReference>
<evidence type="ECO:0000256" key="10">
    <source>
        <dbReference type="ARBA" id="ARBA00042775"/>
    </source>
</evidence>
<comment type="similarity">
    <text evidence="8">Belongs to the PpiD chaperone family.</text>
</comment>
<dbReference type="GO" id="GO:0005886">
    <property type="term" value="C:plasma membrane"/>
    <property type="evidence" value="ECO:0007669"/>
    <property type="project" value="UniProtKB-SubCell"/>
</dbReference>
<dbReference type="Pfam" id="PF00639">
    <property type="entry name" value="Rotamase"/>
    <property type="match status" value="1"/>
</dbReference>
<evidence type="ECO:0000256" key="8">
    <source>
        <dbReference type="ARBA" id="ARBA00038408"/>
    </source>
</evidence>
<evidence type="ECO:0000256" key="1">
    <source>
        <dbReference type="ARBA" id="ARBA00004382"/>
    </source>
</evidence>
<keyword evidence="4 12" id="KW-0812">Transmembrane</keyword>
<evidence type="ECO:0000256" key="3">
    <source>
        <dbReference type="ARBA" id="ARBA00022519"/>
    </source>
</evidence>
<dbReference type="SUPFAM" id="SSF109998">
    <property type="entry name" value="Triger factor/SurA peptide-binding domain-like"/>
    <property type="match status" value="1"/>
</dbReference>
<evidence type="ECO:0000256" key="12">
    <source>
        <dbReference type="SAM" id="Phobius"/>
    </source>
</evidence>
<organism evidence="14 15">
    <name type="scientific">Pistricoccus aurantiacus</name>
    <dbReference type="NCBI Taxonomy" id="1883414"/>
    <lineage>
        <taxon>Bacteria</taxon>
        <taxon>Pseudomonadati</taxon>
        <taxon>Pseudomonadota</taxon>
        <taxon>Gammaproteobacteria</taxon>
        <taxon>Oceanospirillales</taxon>
        <taxon>Halomonadaceae</taxon>
        <taxon>Pistricoccus</taxon>
    </lineage>
</organism>
<dbReference type="InterPro" id="IPR000297">
    <property type="entry name" value="PPIase_PpiC"/>
</dbReference>
<evidence type="ECO:0000256" key="7">
    <source>
        <dbReference type="ARBA" id="ARBA00023186"/>
    </source>
</evidence>
<keyword evidence="11 14" id="KW-0413">Isomerase</keyword>
<dbReference type="InterPro" id="IPR027304">
    <property type="entry name" value="Trigger_fact/SurA_dom_sf"/>
</dbReference>
<dbReference type="EMBL" id="CP042382">
    <property type="protein sequence ID" value="QEA40936.1"/>
    <property type="molecule type" value="Genomic_DNA"/>
</dbReference>
<keyword evidence="11" id="KW-0697">Rotamase</keyword>
<protein>
    <recommendedName>
        <fullName evidence="9">Periplasmic chaperone PpiD</fullName>
    </recommendedName>
    <alternativeName>
        <fullName evidence="10">Periplasmic folding chaperone</fullName>
    </alternativeName>
</protein>
<dbReference type="Gene3D" id="3.10.50.40">
    <property type="match status" value="1"/>
</dbReference>
<evidence type="ECO:0000256" key="9">
    <source>
        <dbReference type="ARBA" id="ARBA00040743"/>
    </source>
</evidence>
<dbReference type="SUPFAM" id="SSF54534">
    <property type="entry name" value="FKBP-like"/>
    <property type="match status" value="1"/>
</dbReference>
<dbReference type="InterPro" id="IPR046357">
    <property type="entry name" value="PPIase_dom_sf"/>
</dbReference>
<dbReference type="OrthoDB" id="9812372at2"/>
<feature type="domain" description="PpiC" evidence="13">
    <location>
        <begin position="256"/>
        <end position="355"/>
    </location>
</feature>
<evidence type="ECO:0000259" key="13">
    <source>
        <dbReference type="PROSITE" id="PS50198"/>
    </source>
</evidence>
<keyword evidence="5 12" id="KW-1133">Transmembrane helix</keyword>
<dbReference type="Gene3D" id="1.10.4030.10">
    <property type="entry name" value="Porin chaperone SurA, peptide-binding domain"/>
    <property type="match status" value="1"/>
</dbReference>
<dbReference type="InterPro" id="IPR023058">
    <property type="entry name" value="PPIase_PpiC_CS"/>
</dbReference>
<dbReference type="PROSITE" id="PS50198">
    <property type="entry name" value="PPIC_PPIASE_2"/>
    <property type="match status" value="1"/>
</dbReference>
<gene>
    <name evidence="14" type="ORF">FGL86_12785</name>
</gene>
<dbReference type="AlphaFoldDB" id="A0A5B8SW34"/>
<evidence type="ECO:0000256" key="6">
    <source>
        <dbReference type="ARBA" id="ARBA00023136"/>
    </source>
</evidence>
<dbReference type="InterPro" id="IPR052029">
    <property type="entry name" value="PpiD_chaperone"/>
</dbReference>
<dbReference type="KEGG" id="paur:FGL86_12785"/>
<dbReference type="Proteomes" id="UP000321272">
    <property type="component" value="Chromosome"/>
</dbReference>